<organism evidence="1 2">
    <name type="scientific">Sphingobacterium hotanense</name>
    <dbReference type="NCBI Taxonomy" id="649196"/>
    <lineage>
        <taxon>Bacteria</taxon>
        <taxon>Pseudomonadati</taxon>
        <taxon>Bacteroidota</taxon>
        <taxon>Sphingobacteriia</taxon>
        <taxon>Sphingobacteriales</taxon>
        <taxon>Sphingobacteriaceae</taxon>
        <taxon>Sphingobacterium</taxon>
    </lineage>
</organism>
<dbReference type="PRINTS" id="PR00778">
    <property type="entry name" value="HTHARSR"/>
</dbReference>
<evidence type="ECO:0000313" key="2">
    <source>
        <dbReference type="Proteomes" id="UP001170954"/>
    </source>
</evidence>
<dbReference type="Gene3D" id="1.10.10.10">
    <property type="entry name" value="Winged helix-like DNA-binding domain superfamily/Winged helix DNA-binding domain"/>
    <property type="match status" value="1"/>
</dbReference>
<sequence length="116" mass="13613">MKSTYYEELPYEEKLVRFMRGVAHPVRMAILVKLAKIDSCSDQLLNIDYPVSQPVLKQHLVGLSREGLIKGSTRGQILYYCINWDVFWEFSDCFHMFFNNFPEKANTQKCDLGRKL</sequence>
<dbReference type="InterPro" id="IPR036388">
    <property type="entry name" value="WH-like_DNA-bd_sf"/>
</dbReference>
<dbReference type="EMBL" id="JACAGK010000011">
    <property type="protein sequence ID" value="MDM1047676.1"/>
    <property type="molecule type" value="Genomic_DNA"/>
</dbReference>
<dbReference type="Proteomes" id="UP001170954">
    <property type="component" value="Unassembled WGS sequence"/>
</dbReference>
<accession>A0ABT7NKI2</accession>
<evidence type="ECO:0000313" key="1">
    <source>
        <dbReference type="EMBL" id="MDM1047676.1"/>
    </source>
</evidence>
<comment type="caution">
    <text evidence="1">The sequence shown here is derived from an EMBL/GenBank/DDBJ whole genome shotgun (WGS) entry which is preliminary data.</text>
</comment>
<gene>
    <name evidence="1" type="ORF">HX018_05395</name>
</gene>
<dbReference type="RefSeq" id="WP_286650704.1">
    <property type="nucleotide sequence ID" value="NZ_JACAGK010000011.1"/>
</dbReference>
<protein>
    <submittedName>
        <fullName evidence="1">Helix-turn-helix transcriptional regulator</fullName>
    </submittedName>
</protein>
<dbReference type="InterPro" id="IPR036390">
    <property type="entry name" value="WH_DNA-bd_sf"/>
</dbReference>
<reference evidence="1" key="1">
    <citation type="submission" date="2020-06" db="EMBL/GenBank/DDBJ databases">
        <authorList>
            <person name="Dong N."/>
        </authorList>
    </citation>
    <scope>NUCLEOTIDE SEQUENCE</scope>
    <source>
        <strain evidence="1">R1692</strain>
    </source>
</reference>
<dbReference type="InterPro" id="IPR001845">
    <property type="entry name" value="HTH_ArsR_DNA-bd_dom"/>
</dbReference>
<dbReference type="SUPFAM" id="SSF46785">
    <property type="entry name" value="Winged helix' DNA-binding domain"/>
    <property type="match status" value="1"/>
</dbReference>
<name>A0ABT7NKI2_9SPHI</name>
<keyword evidence="2" id="KW-1185">Reference proteome</keyword>
<reference evidence="1" key="2">
    <citation type="journal article" date="2022" name="Sci. Total Environ.">
        <title>Prevalence, transmission, and molecular epidemiology of tet(X)-positive bacteria among humans, animals, and environmental niches in China: An epidemiological, and genomic-based study.</title>
        <authorList>
            <person name="Dong N."/>
            <person name="Zeng Y."/>
            <person name="Cai C."/>
            <person name="Sun C."/>
            <person name="Lu J."/>
            <person name="Liu C."/>
            <person name="Zhou H."/>
            <person name="Sun Q."/>
            <person name="Shu L."/>
            <person name="Wang H."/>
            <person name="Wang Y."/>
            <person name="Wang S."/>
            <person name="Wu C."/>
            <person name="Chan E.W."/>
            <person name="Chen G."/>
            <person name="Shen Z."/>
            <person name="Chen S."/>
            <person name="Zhang R."/>
        </authorList>
    </citation>
    <scope>NUCLEOTIDE SEQUENCE</scope>
    <source>
        <strain evidence="1">R1692</strain>
    </source>
</reference>
<proteinExistence type="predicted"/>